<dbReference type="SUPFAM" id="SSF51338">
    <property type="entry name" value="Composite domain of metallo-dependent hydrolases"/>
    <property type="match status" value="1"/>
</dbReference>
<feature type="domain" description="Amidohydrolase-related" evidence="2">
    <location>
        <begin position="1"/>
        <end position="349"/>
    </location>
</feature>
<evidence type="ECO:0000256" key="1">
    <source>
        <dbReference type="ARBA" id="ARBA00022801"/>
    </source>
</evidence>
<dbReference type="InterPro" id="IPR050287">
    <property type="entry name" value="MTA/SAH_deaminase"/>
</dbReference>
<gene>
    <name evidence="3" type="ORF">Gocc_0008</name>
</gene>
<accession>A0A7M2Z0E5</accession>
<dbReference type="AlphaFoldDB" id="A0A7M2Z0E5"/>
<dbReference type="EMBL" id="QQZY01000001">
    <property type="protein sequence ID" value="RDI75589.1"/>
    <property type="molecule type" value="Genomic_DNA"/>
</dbReference>
<dbReference type="InterPro" id="IPR032466">
    <property type="entry name" value="Metal_Hydrolase"/>
</dbReference>
<dbReference type="Gene3D" id="3.20.20.140">
    <property type="entry name" value="Metal-dependent hydrolases"/>
    <property type="match status" value="1"/>
</dbReference>
<dbReference type="GO" id="GO:0016810">
    <property type="term" value="F:hydrolase activity, acting on carbon-nitrogen (but not peptide) bonds"/>
    <property type="evidence" value="ECO:0007669"/>
    <property type="project" value="InterPro"/>
</dbReference>
<dbReference type="RefSeq" id="WP_181813238.1">
    <property type="nucleotide sequence ID" value="NZ_QQZY01000001.1"/>
</dbReference>
<keyword evidence="1 3" id="KW-0378">Hydrolase</keyword>
<dbReference type="Gene3D" id="2.30.40.10">
    <property type="entry name" value="Urease, subunit C, domain 1"/>
    <property type="match status" value="1"/>
</dbReference>
<reference evidence="4" key="2">
    <citation type="journal article" date="2019" name="MicrobiologyOpen">
        <title>High-quality draft genome sequence of Gaiella occulta isolated from a 150 meter deep mineral water borehole and comparison with the genome sequences of other deep-branching lineages of the phylum Actinobacteria.</title>
        <authorList>
            <person name="Severino R."/>
            <person name="Froufe H.J.C."/>
            <person name="Barroso C."/>
            <person name="Albuquerque L."/>
            <person name="Lobo-da-Cunha A."/>
            <person name="da Costa M.S."/>
            <person name="Egas C."/>
        </authorList>
    </citation>
    <scope>NUCLEOTIDE SEQUENCE [LARGE SCALE GENOMIC DNA]</scope>
    <source>
        <strain evidence="4">F2-233</strain>
    </source>
</reference>
<keyword evidence="4" id="KW-1185">Reference proteome</keyword>
<dbReference type="PANTHER" id="PTHR43794">
    <property type="entry name" value="AMINOHYDROLASE SSNA-RELATED"/>
    <property type="match status" value="1"/>
</dbReference>
<comment type="caution">
    <text evidence="3">The sequence shown here is derived from an EMBL/GenBank/DDBJ whole genome shotgun (WGS) entry which is preliminary data.</text>
</comment>
<dbReference type="Proteomes" id="UP000254134">
    <property type="component" value="Unassembled WGS sequence"/>
</dbReference>
<dbReference type="InterPro" id="IPR011059">
    <property type="entry name" value="Metal-dep_hydrolase_composite"/>
</dbReference>
<dbReference type="PANTHER" id="PTHR43794:SF11">
    <property type="entry name" value="AMIDOHYDROLASE-RELATED DOMAIN-CONTAINING PROTEIN"/>
    <property type="match status" value="1"/>
</dbReference>
<evidence type="ECO:0000313" key="3">
    <source>
        <dbReference type="EMBL" id="RDI75589.1"/>
    </source>
</evidence>
<dbReference type="InterPro" id="IPR006680">
    <property type="entry name" value="Amidohydro-rel"/>
</dbReference>
<protein>
    <submittedName>
        <fullName evidence="3">Cytosine deaminase and related metal-dependent hydrolase</fullName>
    </submittedName>
</protein>
<dbReference type="Pfam" id="PF01979">
    <property type="entry name" value="Amidohydro_1"/>
    <property type="match status" value="1"/>
</dbReference>
<sequence length="375" mass="39257">MPGFVDAHSHIEYAVYAGFGDGLPFVPWIGMHVRRKEALGLDEMTAIARAGAFECLRSGITTIGDCSFAGTAAIGAAEAGLRAVVYLEVFGRDASALERFYDLRELVDPYLSDRVLVGVSPHAPYTCTQEVYAACAALGLPTATHLAESAAERAWLVDGTGDWTPLGAFLVPPPGTTGIRLLAEAGLLGPHLTAAHCVHADEEEIALLAEHAVGVAHCPRSNGYLGCGIAPVEELRRAGIPVAIATDSPASTPSLDIFDEMRTAVVVARARAGRPDALGAGEALELATLGGARVLRLDDRLGSLVPGKQADLTIVTLAGSPVHPVEDPAAAVVLGGSPDRVVATLVGGEQRYRKGLTRWPDTARAARSARRRMLP</sequence>
<organism evidence="3 4">
    <name type="scientific">Gaiella occulta</name>
    <dbReference type="NCBI Taxonomy" id="1002870"/>
    <lineage>
        <taxon>Bacteria</taxon>
        <taxon>Bacillati</taxon>
        <taxon>Actinomycetota</taxon>
        <taxon>Thermoleophilia</taxon>
        <taxon>Gaiellales</taxon>
        <taxon>Gaiellaceae</taxon>
        <taxon>Gaiella</taxon>
    </lineage>
</organism>
<dbReference type="SUPFAM" id="SSF51556">
    <property type="entry name" value="Metallo-dependent hydrolases"/>
    <property type="match status" value="1"/>
</dbReference>
<proteinExistence type="predicted"/>
<evidence type="ECO:0000259" key="2">
    <source>
        <dbReference type="Pfam" id="PF01979"/>
    </source>
</evidence>
<evidence type="ECO:0000313" key="4">
    <source>
        <dbReference type="Proteomes" id="UP000254134"/>
    </source>
</evidence>
<reference evidence="3 4" key="1">
    <citation type="submission" date="2018-07" db="EMBL/GenBank/DDBJ databases">
        <title>High-quality-draft genome sequence of Gaiella occulta.</title>
        <authorList>
            <person name="Severino R."/>
            <person name="Froufe H.J.C."/>
            <person name="Rainey F.A."/>
            <person name="Barroso C."/>
            <person name="Albuquerque L."/>
            <person name="Lobo-Da-Cunha A."/>
            <person name="Da Costa M.S."/>
            <person name="Egas C."/>
        </authorList>
    </citation>
    <scope>NUCLEOTIDE SEQUENCE [LARGE SCALE GENOMIC DNA]</scope>
    <source>
        <strain evidence="3 4">F2-233</strain>
    </source>
</reference>
<name>A0A7M2Z0E5_9ACTN</name>